<sequence length="257" mass="28867">MKIRERFDVRFILTAMRLLTTASLTLVLVSCELAPPERETGATVVAESETPETISIAEQLAAEAEREDAERQRRYIADILYDGMRALRTDRLMTPAEDSAYHYFSRVLAFEPENTVARDGMRDIALRYVQLADTASRQGQFDNAETFLRRANSVDPELPAIAAARQTLAAARAQTHSVHRLNNRELSQRQPAVVQQLEEIARLVAANNTFVLITAPNDELGRWIYAQLQTSMAQARLRADIEIGEQASVRLVLPRSS</sequence>
<name>A0A1E8CFN5_9GAMM</name>
<evidence type="ECO:0000313" key="1">
    <source>
        <dbReference type="EMBL" id="OFE11209.1"/>
    </source>
</evidence>
<dbReference type="EMBL" id="MASR01000003">
    <property type="protein sequence ID" value="OFE11209.1"/>
    <property type="molecule type" value="Genomic_DNA"/>
</dbReference>
<dbReference type="STRING" id="1524254.PHACT_15325"/>
<reference evidence="2" key="1">
    <citation type="submission" date="2016-07" db="EMBL/GenBank/DDBJ databases">
        <authorList>
            <person name="Florea S."/>
            <person name="Webb J.S."/>
            <person name="Jaromczyk J."/>
            <person name="Schardl C.L."/>
        </authorList>
    </citation>
    <scope>NUCLEOTIDE SEQUENCE [LARGE SCALE GENOMIC DNA]</scope>
    <source>
        <strain evidence="2">KCTC 42131</strain>
    </source>
</reference>
<dbReference type="InterPro" id="IPR011990">
    <property type="entry name" value="TPR-like_helical_dom_sf"/>
</dbReference>
<protein>
    <submittedName>
        <fullName evidence="1">Uncharacterized protein</fullName>
    </submittedName>
</protein>
<comment type="caution">
    <text evidence="1">The sequence shown here is derived from an EMBL/GenBank/DDBJ whole genome shotgun (WGS) entry which is preliminary data.</text>
</comment>
<organism evidence="1 2">
    <name type="scientific">Pseudohongiella acticola</name>
    <dbReference type="NCBI Taxonomy" id="1524254"/>
    <lineage>
        <taxon>Bacteria</taxon>
        <taxon>Pseudomonadati</taxon>
        <taxon>Pseudomonadota</taxon>
        <taxon>Gammaproteobacteria</taxon>
        <taxon>Pseudomonadales</taxon>
        <taxon>Pseudohongiellaceae</taxon>
        <taxon>Pseudohongiella</taxon>
    </lineage>
</organism>
<dbReference type="Proteomes" id="UP000175669">
    <property type="component" value="Unassembled WGS sequence"/>
</dbReference>
<dbReference type="PROSITE" id="PS51257">
    <property type="entry name" value="PROKAR_LIPOPROTEIN"/>
    <property type="match status" value="1"/>
</dbReference>
<accession>A0A1E8CFN5</accession>
<dbReference type="AlphaFoldDB" id="A0A1E8CFN5"/>
<dbReference type="Gene3D" id="1.25.40.10">
    <property type="entry name" value="Tetratricopeptide repeat domain"/>
    <property type="match status" value="1"/>
</dbReference>
<proteinExistence type="predicted"/>
<dbReference type="OrthoDB" id="5726612at2"/>
<dbReference type="RefSeq" id="WP_070119145.1">
    <property type="nucleotide sequence ID" value="NZ_MASR01000003.1"/>
</dbReference>
<evidence type="ECO:0000313" key="2">
    <source>
        <dbReference type="Proteomes" id="UP000175669"/>
    </source>
</evidence>
<dbReference type="SUPFAM" id="SSF48452">
    <property type="entry name" value="TPR-like"/>
    <property type="match status" value="1"/>
</dbReference>
<gene>
    <name evidence="1" type="ORF">PHACT_15325</name>
</gene>
<keyword evidence="2" id="KW-1185">Reference proteome</keyword>